<evidence type="ECO:0000313" key="2">
    <source>
        <dbReference type="Proteomes" id="UP001500567"/>
    </source>
</evidence>
<proteinExistence type="predicted"/>
<evidence type="ECO:0000313" key="1">
    <source>
        <dbReference type="EMBL" id="GAA4000005.1"/>
    </source>
</evidence>
<organism evidence="1 2">
    <name type="scientific">Hymenobacter fastidiosus</name>
    <dbReference type="NCBI Taxonomy" id="486264"/>
    <lineage>
        <taxon>Bacteria</taxon>
        <taxon>Pseudomonadati</taxon>
        <taxon>Bacteroidota</taxon>
        <taxon>Cytophagia</taxon>
        <taxon>Cytophagales</taxon>
        <taxon>Hymenobacteraceae</taxon>
        <taxon>Hymenobacter</taxon>
    </lineage>
</organism>
<dbReference type="EMBL" id="BAABDJ010000006">
    <property type="protein sequence ID" value="GAA4000005.1"/>
    <property type="molecule type" value="Genomic_DNA"/>
</dbReference>
<accession>A0ABP7RND3</accession>
<protein>
    <submittedName>
        <fullName evidence="1">Uncharacterized protein</fullName>
    </submittedName>
</protein>
<dbReference type="Proteomes" id="UP001500567">
    <property type="component" value="Unassembled WGS sequence"/>
</dbReference>
<sequence>MQGLLWLIFLAAASGYVSYRKISAFGRSNAAFFSDYFALAHGLP</sequence>
<comment type="caution">
    <text evidence="1">The sequence shown here is derived from an EMBL/GenBank/DDBJ whole genome shotgun (WGS) entry which is preliminary data.</text>
</comment>
<keyword evidence="2" id="KW-1185">Reference proteome</keyword>
<gene>
    <name evidence="1" type="ORF">GCM10022408_08770</name>
</gene>
<name>A0ABP7RND3_9BACT</name>
<reference evidence="2" key="1">
    <citation type="journal article" date="2019" name="Int. J. Syst. Evol. Microbiol.">
        <title>The Global Catalogue of Microorganisms (GCM) 10K type strain sequencing project: providing services to taxonomists for standard genome sequencing and annotation.</title>
        <authorList>
            <consortium name="The Broad Institute Genomics Platform"/>
            <consortium name="The Broad Institute Genome Sequencing Center for Infectious Disease"/>
            <person name="Wu L."/>
            <person name="Ma J."/>
        </authorList>
    </citation>
    <scope>NUCLEOTIDE SEQUENCE [LARGE SCALE GENOMIC DNA]</scope>
    <source>
        <strain evidence="2">JCM 17224</strain>
    </source>
</reference>